<dbReference type="EMBL" id="JAHSPG010000006">
    <property type="protein sequence ID" value="MBV4357559.1"/>
    <property type="molecule type" value="Genomic_DNA"/>
</dbReference>
<reference evidence="1" key="1">
    <citation type="submission" date="2021-06" db="EMBL/GenBank/DDBJ databases">
        <authorList>
            <person name="Huq M.A."/>
        </authorList>
    </citation>
    <scope>NUCLEOTIDE SEQUENCE</scope>
    <source>
        <strain evidence="1">MAH-26</strain>
    </source>
</reference>
<organism evidence="1 2">
    <name type="scientific">Pinibacter aurantiacus</name>
    <dbReference type="NCBI Taxonomy" id="2851599"/>
    <lineage>
        <taxon>Bacteria</taxon>
        <taxon>Pseudomonadati</taxon>
        <taxon>Bacteroidota</taxon>
        <taxon>Chitinophagia</taxon>
        <taxon>Chitinophagales</taxon>
        <taxon>Chitinophagaceae</taxon>
        <taxon>Pinibacter</taxon>
    </lineage>
</organism>
<proteinExistence type="predicted"/>
<dbReference type="Proteomes" id="UP000812270">
    <property type="component" value="Unassembled WGS sequence"/>
</dbReference>
<dbReference type="RefSeq" id="WP_217791205.1">
    <property type="nucleotide sequence ID" value="NZ_JAHSPG010000006.1"/>
</dbReference>
<accession>A0A9E2W471</accession>
<sequence>MRIMICLTNILIVAVLMTSCGSIRTSHYAAYNQFRYGSEQPRFHFSNDTLKIEGAWSWANEARAIPKLSYIPKNVRKTLEPIAKEKGYVLFATWTPNRKKFRNEGYVQVTKDDVRYVDENNQQFFVTVLVNDQEFKTDTSVYKFRGVNYDTKFQIYTSKPKLAASGYWVMEVIAASEKRYYDFVCITDESFMESKETREYQASVFLEDIQHQFVGQ</sequence>
<evidence type="ECO:0000313" key="1">
    <source>
        <dbReference type="EMBL" id="MBV4357559.1"/>
    </source>
</evidence>
<dbReference type="PROSITE" id="PS51257">
    <property type="entry name" value="PROKAR_LIPOPROTEIN"/>
    <property type="match status" value="1"/>
</dbReference>
<protein>
    <submittedName>
        <fullName evidence="1">Uncharacterized protein</fullName>
    </submittedName>
</protein>
<dbReference type="AlphaFoldDB" id="A0A9E2W471"/>
<comment type="caution">
    <text evidence="1">The sequence shown here is derived from an EMBL/GenBank/DDBJ whole genome shotgun (WGS) entry which is preliminary data.</text>
</comment>
<gene>
    <name evidence="1" type="ORF">KTO63_10400</name>
</gene>
<evidence type="ECO:0000313" key="2">
    <source>
        <dbReference type="Proteomes" id="UP000812270"/>
    </source>
</evidence>
<keyword evidence="2" id="KW-1185">Reference proteome</keyword>
<name>A0A9E2W471_9BACT</name>